<evidence type="ECO:0000313" key="2">
    <source>
        <dbReference type="Proteomes" id="UP000284177"/>
    </source>
</evidence>
<dbReference type="Pfam" id="PF08812">
    <property type="entry name" value="YtxC"/>
    <property type="match status" value="1"/>
</dbReference>
<evidence type="ECO:0000313" key="1">
    <source>
        <dbReference type="EMBL" id="RKD32523.1"/>
    </source>
</evidence>
<dbReference type="RefSeq" id="WP_120168332.1">
    <property type="nucleotide sequence ID" value="NZ_MCIB01000010.1"/>
</dbReference>
<sequence>MKLLSIAVKDKIEEIDKRLNKQLEIFKREKINIKKEKKKLGNTTFFIYKLDDKKSKMYGNIKNIFNYYMADTITEIILDIYQEKMVDKLIEEKCCYFDKEERENIKRKTLDFLRKSPYINSEGALYNISKKAQILKILLDYLEVNNEISIQGFVDFRLKFIKKFIEDAIERNLEDFILEKEYEEFIRILKYFVDLQDSKISLVNVFIKNDDTYQLYDKDYKIINNNFFEEIAEEISENDMNEDDLLISALITIAPKNIVIHFENQKRKKEIVDIIEAVFEERVNVCKGCNFCLSSKEINNIEKKK</sequence>
<reference evidence="1 2" key="1">
    <citation type="submission" date="2016-08" db="EMBL/GenBank/DDBJ databases">
        <title>Novel Firmicutes and Novel Genomes.</title>
        <authorList>
            <person name="Poppleton D.I."/>
            <person name="Gribaldo S."/>
        </authorList>
    </citation>
    <scope>NUCLEOTIDE SEQUENCE [LARGE SCALE GENOMIC DNA]</scope>
    <source>
        <strain evidence="1 2">CTT3</strain>
    </source>
</reference>
<organism evidence="1 2">
    <name type="scientific">Thermohalobacter berrensis</name>
    <dbReference type="NCBI Taxonomy" id="99594"/>
    <lineage>
        <taxon>Bacteria</taxon>
        <taxon>Bacillati</taxon>
        <taxon>Bacillota</taxon>
        <taxon>Tissierellia</taxon>
        <taxon>Tissierellales</taxon>
        <taxon>Thermohalobacteraceae</taxon>
        <taxon>Thermohalobacter</taxon>
    </lineage>
</organism>
<dbReference type="EMBL" id="MCIB01000010">
    <property type="protein sequence ID" value="RKD32523.1"/>
    <property type="molecule type" value="Genomic_DNA"/>
</dbReference>
<dbReference type="Proteomes" id="UP000284177">
    <property type="component" value="Unassembled WGS sequence"/>
</dbReference>
<name>A0A419T510_9FIRM</name>
<accession>A0A419T510</accession>
<gene>
    <name evidence="1" type="ORF">BET03_10615</name>
</gene>
<protein>
    <recommendedName>
        <fullName evidence="3">Sporulation protein YtxC</fullName>
    </recommendedName>
</protein>
<dbReference type="InterPro" id="IPR014199">
    <property type="entry name" value="Spore_YtxC"/>
</dbReference>
<dbReference type="AlphaFoldDB" id="A0A419T510"/>
<keyword evidence="2" id="KW-1185">Reference proteome</keyword>
<evidence type="ECO:0008006" key="3">
    <source>
        <dbReference type="Google" id="ProtNLM"/>
    </source>
</evidence>
<proteinExistence type="predicted"/>
<comment type="caution">
    <text evidence="1">The sequence shown here is derived from an EMBL/GenBank/DDBJ whole genome shotgun (WGS) entry which is preliminary data.</text>
</comment>
<dbReference type="OrthoDB" id="2986513at2"/>